<dbReference type="SUPFAM" id="SSF46785">
    <property type="entry name" value="Winged helix' DNA-binding domain"/>
    <property type="match status" value="1"/>
</dbReference>
<keyword evidence="8" id="KW-1185">Reference proteome</keyword>
<evidence type="ECO:0000256" key="4">
    <source>
        <dbReference type="ARBA" id="ARBA00023125"/>
    </source>
</evidence>
<keyword evidence="2" id="KW-0663">Pyridoxal phosphate</keyword>
<comment type="caution">
    <text evidence="7">The sequence shown here is derived from an EMBL/GenBank/DDBJ whole genome shotgun (WGS) entry which is preliminary data.</text>
</comment>
<dbReference type="SMART" id="SM00345">
    <property type="entry name" value="HTH_GNTR"/>
    <property type="match status" value="1"/>
</dbReference>
<dbReference type="Proteomes" id="UP000541583">
    <property type="component" value="Unassembled WGS sequence"/>
</dbReference>
<reference evidence="7 8" key="1">
    <citation type="submission" date="2020-08" db="EMBL/GenBank/DDBJ databases">
        <title>Genomic Encyclopedia of Type Strains, Phase IV (KMG-V): Genome sequencing to study the core and pangenomes of soil and plant-associated prokaryotes.</title>
        <authorList>
            <person name="Whitman W."/>
        </authorList>
    </citation>
    <scope>NUCLEOTIDE SEQUENCE [LARGE SCALE GENOMIC DNA]</scope>
    <source>
        <strain evidence="7 8">ANJLi2</strain>
    </source>
</reference>
<comment type="similarity">
    <text evidence="1">In the C-terminal section; belongs to the class-I pyridoxal-phosphate-dependent aminotransferase family.</text>
</comment>
<protein>
    <submittedName>
        <fullName evidence="7">GntR family transcriptional regulator/MocR family aminotransferase</fullName>
    </submittedName>
</protein>
<keyword evidence="3" id="KW-0805">Transcription regulation</keyword>
<keyword evidence="7" id="KW-0032">Aminotransferase</keyword>
<dbReference type="InterPro" id="IPR036390">
    <property type="entry name" value="WH_DNA-bd_sf"/>
</dbReference>
<keyword evidence="7" id="KW-0808">Transferase</keyword>
<evidence type="ECO:0000313" key="7">
    <source>
        <dbReference type="EMBL" id="MBB6110358.1"/>
    </source>
</evidence>
<accession>A0ABR6PKS0</accession>
<organism evidence="7 8">
    <name type="scientific">Mucilaginibacter lappiensis</name>
    <dbReference type="NCBI Taxonomy" id="354630"/>
    <lineage>
        <taxon>Bacteria</taxon>
        <taxon>Pseudomonadati</taxon>
        <taxon>Bacteroidota</taxon>
        <taxon>Sphingobacteriia</taxon>
        <taxon>Sphingobacteriales</taxon>
        <taxon>Sphingobacteriaceae</taxon>
        <taxon>Mucilaginibacter</taxon>
    </lineage>
</organism>
<dbReference type="SUPFAM" id="SSF53383">
    <property type="entry name" value="PLP-dependent transferases"/>
    <property type="match status" value="1"/>
</dbReference>
<dbReference type="RefSeq" id="WP_260180798.1">
    <property type="nucleotide sequence ID" value="NZ_JACHCB010000007.1"/>
</dbReference>
<dbReference type="Gene3D" id="3.40.640.10">
    <property type="entry name" value="Type I PLP-dependent aspartate aminotransferase-like (Major domain)"/>
    <property type="match status" value="1"/>
</dbReference>
<dbReference type="PANTHER" id="PTHR46577">
    <property type="entry name" value="HTH-TYPE TRANSCRIPTIONAL REGULATORY PROTEIN GABR"/>
    <property type="match status" value="1"/>
</dbReference>
<dbReference type="InterPro" id="IPR036388">
    <property type="entry name" value="WH-like_DNA-bd_sf"/>
</dbReference>
<name>A0ABR6PKS0_9SPHI</name>
<dbReference type="Gene3D" id="1.10.10.10">
    <property type="entry name" value="Winged helix-like DNA-binding domain superfamily/Winged helix DNA-binding domain"/>
    <property type="match status" value="1"/>
</dbReference>
<dbReference type="EMBL" id="JACHCB010000007">
    <property type="protein sequence ID" value="MBB6110358.1"/>
    <property type="molecule type" value="Genomic_DNA"/>
</dbReference>
<dbReference type="PROSITE" id="PS50949">
    <property type="entry name" value="HTH_GNTR"/>
    <property type="match status" value="1"/>
</dbReference>
<dbReference type="CDD" id="cd07377">
    <property type="entry name" value="WHTH_GntR"/>
    <property type="match status" value="1"/>
</dbReference>
<proteinExistence type="inferred from homology"/>
<dbReference type="PANTHER" id="PTHR46577:SF1">
    <property type="entry name" value="HTH-TYPE TRANSCRIPTIONAL REGULATORY PROTEIN GABR"/>
    <property type="match status" value="1"/>
</dbReference>
<feature type="domain" description="HTH gntR-type" evidence="6">
    <location>
        <begin position="36"/>
        <end position="104"/>
    </location>
</feature>
<dbReference type="InterPro" id="IPR051446">
    <property type="entry name" value="HTH_trans_reg/aminotransferase"/>
</dbReference>
<dbReference type="InterPro" id="IPR015421">
    <property type="entry name" value="PyrdxlP-dep_Trfase_major"/>
</dbReference>
<evidence type="ECO:0000256" key="1">
    <source>
        <dbReference type="ARBA" id="ARBA00005384"/>
    </source>
</evidence>
<dbReference type="Pfam" id="PF00155">
    <property type="entry name" value="Aminotran_1_2"/>
    <property type="match status" value="1"/>
</dbReference>
<dbReference type="Pfam" id="PF00392">
    <property type="entry name" value="GntR"/>
    <property type="match status" value="1"/>
</dbReference>
<dbReference type="CDD" id="cd00609">
    <property type="entry name" value="AAT_like"/>
    <property type="match status" value="1"/>
</dbReference>
<sequence>MRLLDHRNRPIFIKPIVQFIMQVLSSFLHIDKNDTSPVYLQIGNQLMGLVKAGTLPAGYRLPSTRQLALSLSVHRKTVIRAYDELLAQGWLESKTGSGTFVARHLPAFKPQTLTPGLTNTAQVAGFNIHTATHLHRKVILTNTPLHLDDGFPDTRLAPVLDMSRAYRTQLLTGNPYTRLGYGDTRGSAWLREELATYLNQTRGLHITPANIILVRGTVMGLYLACTGLLQAGDTVVTGEPGWMGAQMNILQAGANLIKISVDEYGLDIDELDQLCRQQPVRMVYVTSHHHYPTTVALRADRRVQLLALAQKHGFIIFEDDYDYDFHYQNKPLMPLASADEAGMVLYCGSFSKTISPAIRVGYLVGAENVIEHLARLRRIVDRQGDTLLENAVAELLQNGIIQRHLRKSLRVYRQRRDVFCDLMNSQLHNHVQFKIPDGGLAVWTQFDQHIDLTKLSQSALKQGLYLDGESVDSNTIRLGFASSTVEELALSVEILAKLLGDI</sequence>
<keyword evidence="5" id="KW-0804">Transcription</keyword>
<dbReference type="InterPro" id="IPR015424">
    <property type="entry name" value="PyrdxlP-dep_Trfase"/>
</dbReference>
<gene>
    <name evidence="7" type="ORF">HDF23_003114</name>
</gene>
<evidence type="ECO:0000313" key="8">
    <source>
        <dbReference type="Proteomes" id="UP000541583"/>
    </source>
</evidence>
<dbReference type="GO" id="GO:0008483">
    <property type="term" value="F:transaminase activity"/>
    <property type="evidence" value="ECO:0007669"/>
    <property type="project" value="UniProtKB-KW"/>
</dbReference>
<dbReference type="InterPro" id="IPR004839">
    <property type="entry name" value="Aminotransferase_I/II_large"/>
</dbReference>
<evidence type="ECO:0000256" key="3">
    <source>
        <dbReference type="ARBA" id="ARBA00023015"/>
    </source>
</evidence>
<evidence type="ECO:0000259" key="6">
    <source>
        <dbReference type="PROSITE" id="PS50949"/>
    </source>
</evidence>
<keyword evidence="4" id="KW-0238">DNA-binding</keyword>
<evidence type="ECO:0000256" key="2">
    <source>
        <dbReference type="ARBA" id="ARBA00022898"/>
    </source>
</evidence>
<evidence type="ECO:0000256" key="5">
    <source>
        <dbReference type="ARBA" id="ARBA00023163"/>
    </source>
</evidence>
<dbReference type="InterPro" id="IPR000524">
    <property type="entry name" value="Tscrpt_reg_HTH_GntR"/>
</dbReference>